<dbReference type="InterPro" id="IPR016897">
    <property type="entry name" value="SKP1"/>
</dbReference>
<dbReference type="HOGENOM" id="CLU_059252_6_1_1"/>
<dbReference type="eggNOG" id="KOG1724">
    <property type="taxonomic scope" value="Eukaryota"/>
</dbReference>
<dbReference type="InterPro" id="IPR016073">
    <property type="entry name" value="Skp1_comp_POZ"/>
</dbReference>
<sequence length="168" mass="19050">MDDDIRNGQLFPIEVAVAVKCSGMLRNMLEDLGIDETTTSGEQPVIPVPQVNSAILGKVLQWANYHKDDDDVELAEEEEFQSKEKRTDDIGSWDADFLKVDQGMLFEVMLAANYLDMRGLLDVACKTVANMIKGKNVEEVRKTFKITNDFTAGEEEQVRLENEWCEEK</sequence>
<dbReference type="InterPro" id="IPR001232">
    <property type="entry name" value="SKP1-like"/>
</dbReference>
<reference evidence="7" key="2">
    <citation type="submission" date="2021-02" db="UniProtKB">
        <authorList>
            <consortium name="EnsemblMetazoa"/>
        </authorList>
    </citation>
    <scope>IDENTIFICATION</scope>
    <source>
        <strain evidence="7">JHB</strain>
    </source>
</reference>
<dbReference type="SUPFAM" id="SSF54695">
    <property type="entry name" value="POZ domain"/>
    <property type="match status" value="1"/>
</dbReference>
<comment type="similarity">
    <text evidence="1 3">Belongs to the SKP1 family.</text>
</comment>
<accession>B0X3S0</accession>
<dbReference type="SUPFAM" id="SSF81382">
    <property type="entry name" value="Skp1 dimerisation domain-like"/>
    <property type="match status" value="1"/>
</dbReference>
<dbReference type="OMA" id="HEEAIDG"/>
<evidence type="ECO:0000256" key="1">
    <source>
        <dbReference type="ARBA" id="ARBA00009993"/>
    </source>
</evidence>
<reference evidence="6" key="1">
    <citation type="submission" date="2007-03" db="EMBL/GenBank/DDBJ databases">
        <title>Annotation of Culex pipiens quinquefasciatus.</title>
        <authorList>
            <consortium name="The Broad Institute Genome Sequencing Platform"/>
            <person name="Atkinson P.W."/>
            <person name="Hemingway J."/>
            <person name="Christensen B.M."/>
            <person name="Higgs S."/>
            <person name="Kodira C."/>
            <person name="Hannick L."/>
            <person name="Megy K."/>
            <person name="O'Leary S."/>
            <person name="Pearson M."/>
            <person name="Haas B.J."/>
            <person name="Mauceli E."/>
            <person name="Wortman J.R."/>
            <person name="Lee N.H."/>
            <person name="Guigo R."/>
            <person name="Stanke M."/>
            <person name="Alvarado L."/>
            <person name="Amedeo P."/>
            <person name="Antoine C.H."/>
            <person name="Arensburger P."/>
            <person name="Bidwell S.L."/>
            <person name="Crawford M."/>
            <person name="Camaro F."/>
            <person name="Devon K."/>
            <person name="Engels R."/>
            <person name="Hammond M."/>
            <person name="Howarth C."/>
            <person name="Koehrsen M."/>
            <person name="Lawson D."/>
            <person name="Montgomery P."/>
            <person name="Nene V."/>
            <person name="Nusbaum C."/>
            <person name="Puiu D."/>
            <person name="Romero-Severson J."/>
            <person name="Severson D.W."/>
            <person name="Shumway M."/>
            <person name="Sisk P."/>
            <person name="Stolte C."/>
            <person name="Zeng Q."/>
            <person name="Eisenstadt E."/>
            <person name="Fraser-Liggett C."/>
            <person name="Strausberg R."/>
            <person name="Galagan J."/>
            <person name="Birren B."/>
            <person name="Collins F.H."/>
        </authorList>
    </citation>
    <scope>NUCLEOTIDE SEQUENCE [LARGE SCALE GENOMIC DNA]</scope>
    <source>
        <strain evidence="6">JHB</strain>
    </source>
</reference>
<dbReference type="Pfam" id="PF03931">
    <property type="entry name" value="Skp1_POZ"/>
    <property type="match status" value="1"/>
</dbReference>
<evidence type="ECO:0008006" key="9">
    <source>
        <dbReference type="Google" id="ProtNLM"/>
    </source>
</evidence>
<dbReference type="VEuPathDB" id="VectorBase:CQUJHB018422"/>
<dbReference type="InterPro" id="IPR036296">
    <property type="entry name" value="SKP1-like_dim_sf"/>
</dbReference>
<protein>
    <recommendedName>
        <fullName evidence="9">S-phase kinase-associated protein 1</fullName>
    </recommendedName>
</protein>
<dbReference type="KEGG" id="cqu:CpipJ_CPIJ013622"/>
<keyword evidence="2 3" id="KW-0833">Ubl conjugation pathway</keyword>
<dbReference type="CDD" id="cd18322">
    <property type="entry name" value="BTB_POZ_SKP1"/>
    <property type="match status" value="1"/>
</dbReference>
<organism>
    <name type="scientific">Culex quinquefasciatus</name>
    <name type="common">Southern house mosquito</name>
    <name type="synonym">Culex pungens</name>
    <dbReference type="NCBI Taxonomy" id="7176"/>
    <lineage>
        <taxon>Eukaryota</taxon>
        <taxon>Metazoa</taxon>
        <taxon>Ecdysozoa</taxon>
        <taxon>Arthropoda</taxon>
        <taxon>Hexapoda</taxon>
        <taxon>Insecta</taxon>
        <taxon>Pterygota</taxon>
        <taxon>Neoptera</taxon>
        <taxon>Endopterygota</taxon>
        <taxon>Diptera</taxon>
        <taxon>Nematocera</taxon>
        <taxon>Culicoidea</taxon>
        <taxon>Culicidae</taxon>
        <taxon>Culicinae</taxon>
        <taxon>Culicini</taxon>
        <taxon>Culex</taxon>
        <taxon>Culex</taxon>
    </lineage>
</organism>
<dbReference type="EnsemblMetazoa" id="CPIJ013622-RA">
    <property type="protein sequence ID" value="CPIJ013622-PA"/>
    <property type="gene ID" value="CPIJ013622"/>
</dbReference>
<evidence type="ECO:0000313" key="8">
    <source>
        <dbReference type="Proteomes" id="UP000002320"/>
    </source>
</evidence>
<dbReference type="OrthoDB" id="2342932at2759"/>
<dbReference type="UniPathway" id="UPA00143"/>
<dbReference type="STRING" id="7176.B0X3S0"/>
<evidence type="ECO:0000313" key="7">
    <source>
        <dbReference type="EnsemblMetazoa" id="CPIJ013622-PA"/>
    </source>
</evidence>
<evidence type="ECO:0000313" key="6">
    <source>
        <dbReference type="EMBL" id="EDS39954.1"/>
    </source>
</evidence>
<dbReference type="FunFam" id="3.30.710.10:FF:000026">
    <property type="entry name" value="E3 ubiquitin ligase complex SCF subunit"/>
    <property type="match status" value="1"/>
</dbReference>
<gene>
    <name evidence="7" type="primary">6047198</name>
    <name evidence="6" type="ORF">CpipJ_CPIJ013622</name>
</gene>
<evidence type="ECO:0000259" key="5">
    <source>
        <dbReference type="Pfam" id="PF03931"/>
    </source>
</evidence>
<dbReference type="GO" id="GO:0016567">
    <property type="term" value="P:protein ubiquitination"/>
    <property type="evidence" value="ECO:0007669"/>
    <property type="project" value="UniProtKB-UniPathway"/>
</dbReference>
<proteinExistence type="inferred from homology"/>
<feature type="domain" description="SKP1 component dimerisation" evidence="4">
    <location>
        <begin position="119"/>
        <end position="165"/>
    </location>
</feature>
<dbReference type="PANTHER" id="PTHR11165">
    <property type="entry name" value="SKP1"/>
    <property type="match status" value="1"/>
</dbReference>
<evidence type="ECO:0000256" key="3">
    <source>
        <dbReference type="PIRNR" id="PIRNR028729"/>
    </source>
</evidence>
<dbReference type="VEuPathDB" id="VectorBase:CPIJ013622"/>
<feature type="domain" description="SKP1 component POZ" evidence="5">
    <location>
        <begin position="8"/>
        <end position="68"/>
    </location>
</feature>
<dbReference type="GO" id="GO:0006511">
    <property type="term" value="P:ubiquitin-dependent protein catabolic process"/>
    <property type="evidence" value="ECO:0007669"/>
    <property type="project" value="InterPro"/>
</dbReference>
<comment type="pathway">
    <text evidence="3">Protein modification; protein ubiquitination.</text>
</comment>
<dbReference type="EMBL" id="DS232321">
    <property type="protein sequence ID" value="EDS39954.1"/>
    <property type="molecule type" value="Genomic_DNA"/>
</dbReference>
<dbReference type="SMART" id="SM00512">
    <property type="entry name" value="Skp1"/>
    <property type="match status" value="1"/>
</dbReference>
<dbReference type="InParanoid" id="B0X3S0"/>
<dbReference type="AlphaFoldDB" id="B0X3S0"/>
<name>B0X3S0_CULQU</name>
<dbReference type="PIRSF" id="PIRSF028729">
    <property type="entry name" value="E3_ubiquit_lig_SCF_Skp"/>
    <property type="match status" value="1"/>
</dbReference>
<keyword evidence="8" id="KW-1185">Reference proteome</keyword>
<dbReference type="InterPro" id="IPR011333">
    <property type="entry name" value="SKP1/BTB/POZ_sf"/>
</dbReference>
<dbReference type="Proteomes" id="UP000002320">
    <property type="component" value="Unassembled WGS sequence"/>
</dbReference>
<dbReference type="Gene3D" id="3.30.710.10">
    <property type="entry name" value="Potassium Channel Kv1.1, Chain A"/>
    <property type="match status" value="1"/>
</dbReference>
<dbReference type="InterPro" id="IPR016072">
    <property type="entry name" value="Skp1_comp_dimer"/>
</dbReference>
<dbReference type="Pfam" id="PF01466">
    <property type="entry name" value="Skp1"/>
    <property type="match status" value="1"/>
</dbReference>
<evidence type="ECO:0000256" key="2">
    <source>
        <dbReference type="ARBA" id="ARBA00022786"/>
    </source>
</evidence>
<evidence type="ECO:0000259" key="4">
    <source>
        <dbReference type="Pfam" id="PF01466"/>
    </source>
</evidence>